<protein>
    <recommendedName>
        <fullName evidence="1">Replication factor A C-terminal domain-containing protein</fullName>
    </recommendedName>
</protein>
<proteinExistence type="predicted"/>
<reference evidence="2" key="1">
    <citation type="submission" date="2023-02" db="EMBL/GenBank/DDBJ databases">
        <title>Genome of toxic invasive species Heracleum sosnowskyi carries increased number of genes despite the absence of recent whole-genome duplications.</title>
        <authorList>
            <person name="Schelkunov M."/>
            <person name="Shtratnikova V."/>
            <person name="Makarenko M."/>
            <person name="Klepikova A."/>
            <person name="Omelchenko D."/>
            <person name="Novikova G."/>
            <person name="Obukhova E."/>
            <person name="Bogdanov V."/>
            <person name="Penin A."/>
            <person name="Logacheva M."/>
        </authorList>
    </citation>
    <scope>NUCLEOTIDE SEQUENCE</scope>
    <source>
        <strain evidence="2">Hsosn_3</strain>
        <tissue evidence="2">Leaf</tissue>
    </source>
</reference>
<dbReference type="InterPro" id="IPR012340">
    <property type="entry name" value="NA-bd_OB-fold"/>
</dbReference>
<feature type="domain" description="Replication factor A C-terminal" evidence="1">
    <location>
        <begin position="39"/>
        <end position="153"/>
    </location>
</feature>
<dbReference type="Gene3D" id="2.40.50.140">
    <property type="entry name" value="Nucleic acid-binding proteins"/>
    <property type="match status" value="1"/>
</dbReference>
<reference evidence="2" key="2">
    <citation type="submission" date="2023-05" db="EMBL/GenBank/DDBJ databases">
        <authorList>
            <person name="Schelkunov M.I."/>
        </authorList>
    </citation>
    <scope>NUCLEOTIDE SEQUENCE</scope>
    <source>
        <strain evidence="2">Hsosn_3</strain>
        <tissue evidence="2">Leaf</tissue>
    </source>
</reference>
<accession>A0AAD8M1P9</accession>
<gene>
    <name evidence="2" type="ORF">POM88_049765</name>
</gene>
<comment type="caution">
    <text evidence="2">The sequence shown here is derived from an EMBL/GenBank/DDBJ whole genome shotgun (WGS) entry which is preliminary data.</text>
</comment>
<dbReference type="PANTHER" id="PTHR47165">
    <property type="entry name" value="OS03G0429900 PROTEIN"/>
    <property type="match status" value="1"/>
</dbReference>
<dbReference type="SUPFAM" id="SSF50249">
    <property type="entry name" value="Nucleic acid-binding proteins"/>
    <property type="match status" value="1"/>
</dbReference>
<evidence type="ECO:0000313" key="3">
    <source>
        <dbReference type="Proteomes" id="UP001237642"/>
    </source>
</evidence>
<name>A0AAD8M1P9_9APIA</name>
<organism evidence="2 3">
    <name type="scientific">Heracleum sosnowskyi</name>
    <dbReference type="NCBI Taxonomy" id="360622"/>
    <lineage>
        <taxon>Eukaryota</taxon>
        <taxon>Viridiplantae</taxon>
        <taxon>Streptophyta</taxon>
        <taxon>Embryophyta</taxon>
        <taxon>Tracheophyta</taxon>
        <taxon>Spermatophyta</taxon>
        <taxon>Magnoliopsida</taxon>
        <taxon>eudicotyledons</taxon>
        <taxon>Gunneridae</taxon>
        <taxon>Pentapetalae</taxon>
        <taxon>asterids</taxon>
        <taxon>campanulids</taxon>
        <taxon>Apiales</taxon>
        <taxon>Apiaceae</taxon>
        <taxon>Apioideae</taxon>
        <taxon>apioid superclade</taxon>
        <taxon>Tordylieae</taxon>
        <taxon>Tordyliinae</taxon>
        <taxon>Heracleum</taxon>
    </lineage>
</organism>
<dbReference type="InterPro" id="IPR013955">
    <property type="entry name" value="Rep_factor-A_C"/>
</dbReference>
<sequence length="192" mass="22173">MPNYSKQILATQRRKKIELMKITDIMNLGKDYIQAQVIIHANIKSVDETRLWFFNICTGCKGKIEMKEKNFICEKCNRRIPQPEKKFQLAIVASDETAEMEISLGDREVRTLIGQRAHTGLKENKNKITFPKILQTLTKKNVTIQLLIKEDNVLNKAPMYWASNICNGFYIPEDDTTQTTQTMQQTTSQVSQ</sequence>
<keyword evidence="3" id="KW-1185">Reference proteome</keyword>
<evidence type="ECO:0000313" key="2">
    <source>
        <dbReference type="EMBL" id="KAK1356509.1"/>
    </source>
</evidence>
<evidence type="ECO:0000259" key="1">
    <source>
        <dbReference type="Pfam" id="PF08646"/>
    </source>
</evidence>
<dbReference type="EMBL" id="JAUIZM010000011">
    <property type="protein sequence ID" value="KAK1356509.1"/>
    <property type="molecule type" value="Genomic_DNA"/>
</dbReference>
<dbReference type="PANTHER" id="PTHR47165:SF4">
    <property type="entry name" value="OS03G0429900 PROTEIN"/>
    <property type="match status" value="1"/>
</dbReference>
<dbReference type="Pfam" id="PF08646">
    <property type="entry name" value="Rep_fac-A_C"/>
    <property type="match status" value="1"/>
</dbReference>
<dbReference type="Proteomes" id="UP001237642">
    <property type="component" value="Unassembled WGS sequence"/>
</dbReference>
<dbReference type="AlphaFoldDB" id="A0AAD8M1P9"/>